<evidence type="ECO:0000313" key="2">
    <source>
        <dbReference type="EMBL" id="KAK4212286.1"/>
    </source>
</evidence>
<organism evidence="2 3">
    <name type="scientific">Rhypophila decipiens</name>
    <dbReference type="NCBI Taxonomy" id="261697"/>
    <lineage>
        <taxon>Eukaryota</taxon>
        <taxon>Fungi</taxon>
        <taxon>Dikarya</taxon>
        <taxon>Ascomycota</taxon>
        <taxon>Pezizomycotina</taxon>
        <taxon>Sordariomycetes</taxon>
        <taxon>Sordariomycetidae</taxon>
        <taxon>Sordariales</taxon>
        <taxon>Naviculisporaceae</taxon>
        <taxon>Rhypophila</taxon>
    </lineage>
</organism>
<feature type="signal peptide" evidence="1">
    <location>
        <begin position="1"/>
        <end position="20"/>
    </location>
</feature>
<sequence>MQPLLRLMLVAEAIALAVTANPINATGPGAAGDDKDIECGPLLAARDDPIDVRVRWTLDRTCTHKVSATTLIGDARDGEKEEAVYRAVMQAIERSDLAKRTIMAWKTDCPGYGAQDPRRRQCELLMGPVDNNWVSKCDTVIKHFDAAGRIETPPVGFGGDYANSQEWVDLGATSETHHLNFIVYCAPSLSQKPVPRPSGGEAQYDFARKKWTEDHPDGPSKLVLMYNEATDTKNWPKAPENMDMDGAITAQDPDPPVTSDRRRVAATLTIHPLYLASFFQNGEWGGTSIDDHSFYDWVDVTLDENDDDMPIESFATLSATIHHEFFHLRAIGNLFDHRGASSYGFQNMLAHKDETLPELYKFLGLQTEFFSRGLAVNEDGTISELP</sequence>
<gene>
    <name evidence="2" type="ORF">QBC37DRAFT_375154</name>
</gene>
<proteinExistence type="predicted"/>
<accession>A0AAN7B4B7</accession>
<name>A0AAN7B4B7_9PEZI</name>
<reference evidence="2" key="1">
    <citation type="journal article" date="2023" name="Mol. Phylogenet. Evol.">
        <title>Genome-scale phylogeny and comparative genomics of the fungal order Sordariales.</title>
        <authorList>
            <person name="Hensen N."/>
            <person name="Bonometti L."/>
            <person name="Westerberg I."/>
            <person name="Brannstrom I.O."/>
            <person name="Guillou S."/>
            <person name="Cros-Aarteil S."/>
            <person name="Calhoun S."/>
            <person name="Haridas S."/>
            <person name="Kuo A."/>
            <person name="Mondo S."/>
            <person name="Pangilinan J."/>
            <person name="Riley R."/>
            <person name="LaButti K."/>
            <person name="Andreopoulos B."/>
            <person name="Lipzen A."/>
            <person name="Chen C."/>
            <person name="Yan M."/>
            <person name="Daum C."/>
            <person name="Ng V."/>
            <person name="Clum A."/>
            <person name="Steindorff A."/>
            <person name="Ohm R.A."/>
            <person name="Martin F."/>
            <person name="Silar P."/>
            <person name="Natvig D.O."/>
            <person name="Lalanne C."/>
            <person name="Gautier V."/>
            <person name="Ament-Velasquez S.L."/>
            <person name="Kruys A."/>
            <person name="Hutchinson M.I."/>
            <person name="Powell A.J."/>
            <person name="Barry K."/>
            <person name="Miller A.N."/>
            <person name="Grigoriev I.V."/>
            <person name="Debuchy R."/>
            <person name="Gladieux P."/>
            <person name="Hiltunen Thoren M."/>
            <person name="Johannesson H."/>
        </authorList>
    </citation>
    <scope>NUCLEOTIDE SEQUENCE</scope>
    <source>
        <strain evidence="2">PSN293</strain>
    </source>
</reference>
<dbReference type="Proteomes" id="UP001301769">
    <property type="component" value="Unassembled WGS sequence"/>
</dbReference>
<evidence type="ECO:0000256" key="1">
    <source>
        <dbReference type="SAM" id="SignalP"/>
    </source>
</evidence>
<dbReference type="EMBL" id="MU858130">
    <property type="protein sequence ID" value="KAK4212286.1"/>
    <property type="molecule type" value="Genomic_DNA"/>
</dbReference>
<keyword evidence="3" id="KW-1185">Reference proteome</keyword>
<evidence type="ECO:0000313" key="3">
    <source>
        <dbReference type="Proteomes" id="UP001301769"/>
    </source>
</evidence>
<reference evidence="2" key="2">
    <citation type="submission" date="2023-05" db="EMBL/GenBank/DDBJ databases">
        <authorList>
            <consortium name="Lawrence Berkeley National Laboratory"/>
            <person name="Steindorff A."/>
            <person name="Hensen N."/>
            <person name="Bonometti L."/>
            <person name="Westerberg I."/>
            <person name="Brannstrom I.O."/>
            <person name="Guillou S."/>
            <person name="Cros-Aarteil S."/>
            <person name="Calhoun S."/>
            <person name="Haridas S."/>
            <person name="Kuo A."/>
            <person name="Mondo S."/>
            <person name="Pangilinan J."/>
            <person name="Riley R."/>
            <person name="Labutti K."/>
            <person name="Andreopoulos B."/>
            <person name="Lipzen A."/>
            <person name="Chen C."/>
            <person name="Yanf M."/>
            <person name="Daum C."/>
            <person name="Ng V."/>
            <person name="Clum A."/>
            <person name="Ohm R."/>
            <person name="Martin F."/>
            <person name="Silar P."/>
            <person name="Natvig D."/>
            <person name="Lalanne C."/>
            <person name="Gautier V."/>
            <person name="Ament-Velasquez S.L."/>
            <person name="Kruys A."/>
            <person name="Hutchinson M.I."/>
            <person name="Powell A.J."/>
            <person name="Barry K."/>
            <person name="Miller A.N."/>
            <person name="Grigoriev I.V."/>
            <person name="Debuchy R."/>
            <person name="Gladieux P."/>
            <person name="Thoren M.H."/>
            <person name="Johannesson H."/>
        </authorList>
    </citation>
    <scope>NUCLEOTIDE SEQUENCE</scope>
    <source>
        <strain evidence="2">PSN293</strain>
    </source>
</reference>
<comment type="caution">
    <text evidence="2">The sequence shown here is derived from an EMBL/GenBank/DDBJ whole genome shotgun (WGS) entry which is preliminary data.</text>
</comment>
<keyword evidence="1" id="KW-0732">Signal</keyword>
<feature type="chain" id="PRO_5042955632" evidence="1">
    <location>
        <begin position="21"/>
        <end position="386"/>
    </location>
</feature>
<dbReference type="AlphaFoldDB" id="A0AAN7B4B7"/>
<protein>
    <submittedName>
        <fullName evidence="2">Uncharacterized protein</fullName>
    </submittedName>
</protein>